<organism evidence="1 2">
    <name type="scientific">Caerostris extrusa</name>
    <name type="common">Bark spider</name>
    <name type="synonym">Caerostris bankana</name>
    <dbReference type="NCBI Taxonomy" id="172846"/>
    <lineage>
        <taxon>Eukaryota</taxon>
        <taxon>Metazoa</taxon>
        <taxon>Ecdysozoa</taxon>
        <taxon>Arthropoda</taxon>
        <taxon>Chelicerata</taxon>
        <taxon>Arachnida</taxon>
        <taxon>Araneae</taxon>
        <taxon>Araneomorphae</taxon>
        <taxon>Entelegynae</taxon>
        <taxon>Araneoidea</taxon>
        <taxon>Araneidae</taxon>
        <taxon>Caerostris</taxon>
    </lineage>
</organism>
<keyword evidence="2" id="KW-1185">Reference proteome</keyword>
<protein>
    <submittedName>
        <fullName evidence="1">Uncharacterized protein</fullName>
    </submittedName>
</protein>
<evidence type="ECO:0000313" key="1">
    <source>
        <dbReference type="EMBL" id="GIY86711.1"/>
    </source>
</evidence>
<name>A0AAV4WW44_CAEEX</name>
<sequence>MPGKHALSQNLSRKATEIQKEANWLSFYVSKFLGSVLSSPITRASPAELQRGRPHSHDVCSGAEATLRKYSPHNECMNDHLSMCVRVALSGESLLWMTAPKLDDGVDKRDWG</sequence>
<comment type="caution">
    <text evidence="1">The sequence shown here is derived from an EMBL/GenBank/DDBJ whole genome shotgun (WGS) entry which is preliminary data.</text>
</comment>
<evidence type="ECO:0000313" key="2">
    <source>
        <dbReference type="Proteomes" id="UP001054945"/>
    </source>
</evidence>
<proteinExistence type="predicted"/>
<accession>A0AAV4WW44</accession>
<gene>
    <name evidence="1" type="ORF">CEXT_75901</name>
</gene>
<reference evidence="1 2" key="1">
    <citation type="submission" date="2021-06" db="EMBL/GenBank/DDBJ databases">
        <title>Caerostris extrusa draft genome.</title>
        <authorList>
            <person name="Kono N."/>
            <person name="Arakawa K."/>
        </authorList>
    </citation>
    <scope>NUCLEOTIDE SEQUENCE [LARGE SCALE GENOMIC DNA]</scope>
</reference>
<dbReference type="EMBL" id="BPLR01016835">
    <property type="protein sequence ID" value="GIY86711.1"/>
    <property type="molecule type" value="Genomic_DNA"/>
</dbReference>
<dbReference type="AlphaFoldDB" id="A0AAV4WW44"/>
<dbReference type="Proteomes" id="UP001054945">
    <property type="component" value="Unassembled WGS sequence"/>
</dbReference>